<organism evidence="1 2">
    <name type="scientific">Hibiscus sabdariffa</name>
    <name type="common">roselle</name>
    <dbReference type="NCBI Taxonomy" id="183260"/>
    <lineage>
        <taxon>Eukaryota</taxon>
        <taxon>Viridiplantae</taxon>
        <taxon>Streptophyta</taxon>
        <taxon>Embryophyta</taxon>
        <taxon>Tracheophyta</taxon>
        <taxon>Spermatophyta</taxon>
        <taxon>Magnoliopsida</taxon>
        <taxon>eudicotyledons</taxon>
        <taxon>Gunneridae</taxon>
        <taxon>Pentapetalae</taxon>
        <taxon>rosids</taxon>
        <taxon>malvids</taxon>
        <taxon>Malvales</taxon>
        <taxon>Malvaceae</taxon>
        <taxon>Malvoideae</taxon>
        <taxon>Hibiscus</taxon>
    </lineage>
</organism>
<dbReference type="Proteomes" id="UP001396334">
    <property type="component" value="Unassembled WGS sequence"/>
</dbReference>
<sequence>MSSSTFAMKMAATAAKSESLINIIDRKFLTFERALRRIVIYLLSCPSRVGLDPESGGSSEGIVPFVLLEYSGSTAAFG</sequence>
<protein>
    <submittedName>
        <fullName evidence="1">Uncharacterized protein</fullName>
    </submittedName>
</protein>
<name>A0ABR2QTP5_9ROSI</name>
<keyword evidence="2" id="KW-1185">Reference proteome</keyword>
<gene>
    <name evidence="1" type="ORF">V6N11_001879</name>
</gene>
<evidence type="ECO:0000313" key="2">
    <source>
        <dbReference type="Proteomes" id="UP001396334"/>
    </source>
</evidence>
<accession>A0ABR2QTP5</accession>
<evidence type="ECO:0000313" key="1">
    <source>
        <dbReference type="EMBL" id="KAK9004065.1"/>
    </source>
</evidence>
<comment type="caution">
    <text evidence="1">The sequence shown here is derived from an EMBL/GenBank/DDBJ whole genome shotgun (WGS) entry which is preliminary data.</text>
</comment>
<reference evidence="1 2" key="1">
    <citation type="journal article" date="2024" name="G3 (Bethesda)">
        <title>Genome assembly of Hibiscus sabdariffa L. provides insights into metabolisms of medicinal natural products.</title>
        <authorList>
            <person name="Kim T."/>
        </authorList>
    </citation>
    <scope>NUCLEOTIDE SEQUENCE [LARGE SCALE GENOMIC DNA]</scope>
    <source>
        <strain evidence="1">TK-2024</strain>
        <tissue evidence="1">Old leaves</tissue>
    </source>
</reference>
<dbReference type="EMBL" id="JBBPBN010000031">
    <property type="protein sequence ID" value="KAK9004065.1"/>
    <property type="molecule type" value="Genomic_DNA"/>
</dbReference>
<proteinExistence type="predicted"/>